<dbReference type="OrthoDB" id="10249045at2759"/>
<dbReference type="PROSITE" id="PS52035">
    <property type="entry name" value="PEPTIDASE_M14"/>
    <property type="match status" value="1"/>
</dbReference>
<dbReference type="InterPro" id="IPR008969">
    <property type="entry name" value="CarboxyPept-like_regulatory"/>
</dbReference>
<dbReference type="Gene3D" id="2.60.40.1120">
    <property type="entry name" value="Carboxypeptidase-like, regulatory domain"/>
    <property type="match status" value="1"/>
</dbReference>
<dbReference type="PROSITE" id="PS00132">
    <property type="entry name" value="CARBOXYPEPT_ZN_1"/>
    <property type="match status" value="1"/>
</dbReference>
<dbReference type="GO" id="GO:0005615">
    <property type="term" value="C:extracellular space"/>
    <property type="evidence" value="ECO:0007669"/>
    <property type="project" value="TreeGrafter"/>
</dbReference>
<sequence>MNFKQTFMIIGVLTLIQKPNGVTSLTELDAQSCIETEEEIIALRDIGAVITSLKAVAGFKLRGDKGGTESVKYLNMAVSAQGLINDLIRIYPKECAFTKLFTAILKNLNGLKIDDMVKNINTLQAAVSKVTEFKDKSRESDIMKSIKSRKTYISYDEMVGILKDLAKEYPSQMSMYSIGESGEGKQIWVMAVSANKPDEHVLLRPEMKYVGGIHGNEPIGGQLLIRFLAHLGQNFGKDDTITKLMNTSRLHILPMLNPDGYTKGYTENTDTSDTDNIINACLGNGEGRNTTEPNEVDLNRNFGPEYFEKKYRPKPAKETQAVKKWLEDYPFLMSLSFHGGAMVASYPYDNKRTRKSESNDVFKYSKSPDDDIFRQMALTYSYSHGRMYAGEVLSKAFCYMGNFIDGITNGAKWFYVKGGMQDYNYVNYGILAITIEMECCKFPPYITMEDFWHENLPSFLNSWKFVHRGIKGIISDSQGNPVPNAKVYIDKRKHPVTSTSKGEYWRVLLPGTYTIRVEAEGYRKFKKEIIVHDPDLFGASMVNIIL</sequence>
<dbReference type="SUPFAM" id="SSF53187">
    <property type="entry name" value="Zn-dependent exopeptidases"/>
    <property type="match status" value="1"/>
</dbReference>
<dbReference type="InterPro" id="IPR000834">
    <property type="entry name" value="Peptidase_M14"/>
</dbReference>
<dbReference type="Proteomes" id="UP000749559">
    <property type="component" value="Unassembled WGS sequence"/>
</dbReference>
<dbReference type="Pfam" id="PF13620">
    <property type="entry name" value="CarboxypepD_reg"/>
    <property type="match status" value="1"/>
</dbReference>
<name>A0A8S4N772_OWEFU</name>
<comment type="cofactor">
    <cofactor evidence="1">
        <name>Zn(2+)</name>
        <dbReference type="ChEBI" id="CHEBI:29105"/>
    </cofactor>
</comment>
<dbReference type="InterPro" id="IPR057247">
    <property type="entry name" value="CARBOXYPEPT_ZN_2"/>
</dbReference>
<organism evidence="10 11">
    <name type="scientific">Owenia fusiformis</name>
    <name type="common">Polychaete worm</name>
    <dbReference type="NCBI Taxonomy" id="6347"/>
    <lineage>
        <taxon>Eukaryota</taxon>
        <taxon>Metazoa</taxon>
        <taxon>Spiralia</taxon>
        <taxon>Lophotrochozoa</taxon>
        <taxon>Annelida</taxon>
        <taxon>Polychaeta</taxon>
        <taxon>Sedentaria</taxon>
        <taxon>Canalipalpata</taxon>
        <taxon>Sabellida</taxon>
        <taxon>Oweniida</taxon>
        <taxon>Oweniidae</taxon>
        <taxon>Owenia</taxon>
    </lineage>
</organism>
<evidence type="ECO:0000256" key="2">
    <source>
        <dbReference type="ARBA" id="ARBA00005988"/>
    </source>
</evidence>
<dbReference type="GO" id="GO:0016485">
    <property type="term" value="P:protein processing"/>
    <property type="evidence" value="ECO:0007669"/>
    <property type="project" value="TreeGrafter"/>
</dbReference>
<comment type="similarity">
    <text evidence="2 8">Belongs to the peptidase M14 family.</text>
</comment>
<dbReference type="SMART" id="SM00631">
    <property type="entry name" value="Zn_pept"/>
    <property type="match status" value="1"/>
</dbReference>
<reference evidence="10" key="1">
    <citation type="submission" date="2022-03" db="EMBL/GenBank/DDBJ databases">
        <authorList>
            <person name="Martin C."/>
        </authorList>
    </citation>
    <scope>NUCLEOTIDE SEQUENCE</scope>
</reference>
<protein>
    <recommendedName>
        <fullName evidence="9">Peptidase M14 domain-containing protein</fullName>
    </recommendedName>
</protein>
<keyword evidence="6" id="KW-0862">Zinc</keyword>
<dbReference type="Gene3D" id="3.40.630.10">
    <property type="entry name" value="Zn peptidases"/>
    <property type="match status" value="1"/>
</dbReference>
<dbReference type="PANTHER" id="PTHR11532">
    <property type="entry name" value="PROTEASE M14 CARBOXYPEPTIDASE"/>
    <property type="match status" value="1"/>
</dbReference>
<evidence type="ECO:0000256" key="4">
    <source>
        <dbReference type="ARBA" id="ARBA00022723"/>
    </source>
</evidence>
<gene>
    <name evidence="10" type="ORF">OFUS_LOCUS4045</name>
</gene>
<evidence type="ECO:0000256" key="8">
    <source>
        <dbReference type="PROSITE-ProRule" id="PRU01379"/>
    </source>
</evidence>
<feature type="domain" description="Peptidase M14" evidence="9">
    <location>
        <begin position="151"/>
        <end position="466"/>
    </location>
</feature>
<evidence type="ECO:0000256" key="3">
    <source>
        <dbReference type="ARBA" id="ARBA00022645"/>
    </source>
</evidence>
<evidence type="ECO:0000313" key="11">
    <source>
        <dbReference type="Proteomes" id="UP000749559"/>
    </source>
</evidence>
<dbReference type="GO" id="GO:0008270">
    <property type="term" value="F:zinc ion binding"/>
    <property type="evidence" value="ECO:0007669"/>
    <property type="project" value="InterPro"/>
</dbReference>
<evidence type="ECO:0000259" key="9">
    <source>
        <dbReference type="PROSITE" id="PS52035"/>
    </source>
</evidence>
<evidence type="ECO:0000256" key="1">
    <source>
        <dbReference type="ARBA" id="ARBA00001947"/>
    </source>
</evidence>
<keyword evidence="3" id="KW-0645">Protease</keyword>
<feature type="active site" description="Proton donor/acceptor" evidence="8">
    <location>
        <position position="436"/>
    </location>
</feature>
<dbReference type="Pfam" id="PF00246">
    <property type="entry name" value="Peptidase_M14"/>
    <property type="match status" value="1"/>
</dbReference>
<evidence type="ECO:0000313" key="10">
    <source>
        <dbReference type="EMBL" id="CAH1776916.1"/>
    </source>
</evidence>
<dbReference type="InterPro" id="IPR050753">
    <property type="entry name" value="Peptidase_M14_domain"/>
</dbReference>
<comment type="caution">
    <text evidence="10">The sequence shown here is derived from an EMBL/GenBank/DDBJ whole genome shotgun (WGS) entry which is preliminary data.</text>
</comment>
<evidence type="ECO:0000256" key="7">
    <source>
        <dbReference type="ARBA" id="ARBA00023180"/>
    </source>
</evidence>
<evidence type="ECO:0000256" key="6">
    <source>
        <dbReference type="ARBA" id="ARBA00022833"/>
    </source>
</evidence>
<dbReference type="SUPFAM" id="SSF49464">
    <property type="entry name" value="Carboxypeptidase regulatory domain-like"/>
    <property type="match status" value="1"/>
</dbReference>
<keyword evidence="3" id="KW-0121">Carboxypeptidase</keyword>
<keyword evidence="5" id="KW-0378">Hydrolase</keyword>
<dbReference type="CDD" id="cd11308">
    <property type="entry name" value="Peptidase_M14NE-CP-C_like"/>
    <property type="match status" value="1"/>
</dbReference>
<dbReference type="AlphaFoldDB" id="A0A8S4N772"/>
<keyword evidence="7" id="KW-0325">Glycoprotein</keyword>
<dbReference type="InterPro" id="IPR057246">
    <property type="entry name" value="CARBOXYPEPT_ZN_1"/>
</dbReference>
<accession>A0A8S4N772</accession>
<dbReference type="PANTHER" id="PTHR11532:SF84">
    <property type="entry name" value="CARBOXYPEPTIDASE M"/>
    <property type="match status" value="1"/>
</dbReference>
<dbReference type="GO" id="GO:0004181">
    <property type="term" value="F:metallocarboxypeptidase activity"/>
    <property type="evidence" value="ECO:0007669"/>
    <property type="project" value="InterPro"/>
</dbReference>
<dbReference type="GO" id="GO:0006518">
    <property type="term" value="P:peptide metabolic process"/>
    <property type="evidence" value="ECO:0007669"/>
    <property type="project" value="TreeGrafter"/>
</dbReference>
<dbReference type="EMBL" id="CAIIXF020000002">
    <property type="protein sequence ID" value="CAH1776916.1"/>
    <property type="molecule type" value="Genomic_DNA"/>
</dbReference>
<keyword evidence="11" id="KW-1185">Reference proteome</keyword>
<dbReference type="PROSITE" id="PS00133">
    <property type="entry name" value="CARBOXYPEPT_ZN_2"/>
    <property type="match status" value="1"/>
</dbReference>
<evidence type="ECO:0000256" key="5">
    <source>
        <dbReference type="ARBA" id="ARBA00022801"/>
    </source>
</evidence>
<keyword evidence="4" id="KW-0479">Metal-binding</keyword>
<dbReference type="PRINTS" id="PR00765">
    <property type="entry name" value="CRBOXYPTASEA"/>
</dbReference>
<proteinExistence type="inferred from homology"/>